<protein>
    <submittedName>
        <fullName evidence="1">Uncharacterized protein</fullName>
    </submittedName>
</protein>
<dbReference type="AlphaFoldDB" id="A0AA40G7Q7"/>
<accession>A0AA40G7Q7</accession>
<name>A0AA40G7Q7_9HYME</name>
<keyword evidence="2" id="KW-1185">Reference proteome</keyword>
<comment type="caution">
    <text evidence="1">The sequence shown here is derived from an EMBL/GenBank/DDBJ whole genome shotgun (WGS) entry which is preliminary data.</text>
</comment>
<feature type="non-terminal residue" evidence="1">
    <location>
        <position position="75"/>
    </location>
</feature>
<gene>
    <name evidence="1" type="ORF">K0M31_013889</name>
</gene>
<proteinExistence type="predicted"/>
<sequence>MISNNPVVLFIDDLKFQQQWQQLTREFSRHRLSGFFTQTTLFVGKRKLLDLQVATRRYWPGLLLSIQLEVQRFAK</sequence>
<dbReference type="Proteomes" id="UP001177670">
    <property type="component" value="Unassembled WGS sequence"/>
</dbReference>
<dbReference type="EMBL" id="JAHYIQ010000004">
    <property type="protein sequence ID" value="KAK1132506.1"/>
    <property type="molecule type" value="Genomic_DNA"/>
</dbReference>
<evidence type="ECO:0000313" key="2">
    <source>
        <dbReference type="Proteomes" id="UP001177670"/>
    </source>
</evidence>
<reference evidence="1" key="1">
    <citation type="submission" date="2021-10" db="EMBL/GenBank/DDBJ databases">
        <title>Melipona bicolor Genome sequencing and assembly.</title>
        <authorList>
            <person name="Araujo N.S."/>
            <person name="Arias M.C."/>
        </authorList>
    </citation>
    <scope>NUCLEOTIDE SEQUENCE</scope>
    <source>
        <strain evidence="1">USP_2M_L1-L4_2017</strain>
        <tissue evidence="1">Whole body</tissue>
    </source>
</reference>
<evidence type="ECO:0000313" key="1">
    <source>
        <dbReference type="EMBL" id="KAK1132506.1"/>
    </source>
</evidence>
<organism evidence="1 2">
    <name type="scientific">Melipona bicolor</name>
    <dbReference type="NCBI Taxonomy" id="60889"/>
    <lineage>
        <taxon>Eukaryota</taxon>
        <taxon>Metazoa</taxon>
        <taxon>Ecdysozoa</taxon>
        <taxon>Arthropoda</taxon>
        <taxon>Hexapoda</taxon>
        <taxon>Insecta</taxon>
        <taxon>Pterygota</taxon>
        <taxon>Neoptera</taxon>
        <taxon>Endopterygota</taxon>
        <taxon>Hymenoptera</taxon>
        <taxon>Apocrita</taxon>
        <taxon>Aculeata</taxon>
        <taxon>Apoidea</taxon>
        <taxon>Anthophila</taxon>
        <taxon>Apidae</taxon>
        <taxon>Melipona</taxon>
    </lineage>
</organism>